<keyword evidence="1" id="KW-1015">Disulfide bond</keyword>
<dbReference type="InterPro" id="IPR039391">
    <property type="entry name" value="Phytocyanin-like"/>
</dbReference>
<accession>A0A9J5YRZ7</accession>
<dbReference type="PANTHER" id="PTHR33021:SF532">
    <property type="entry name" value="EARLY NODULIN-LIKE PROTEIN 3"/>
    <property type="match status" value="1"/>
</dbReference>
<keyword evidence="2" id="KW-0325">Glycoprotein</keyword>
<dbReference type="InterPro" id="IPR003245">
    <property type="entry name" value="Phytocyanin_dom"/>
</dbReference>
<keyword evidence="3" id="KW-0732">Signal</keyword>
<reference evidence="5 6" key="1">
    <citation type="submission" date="2020-09" db="EMBL/GenBank/DDBJ databases">
        <title>De no assembly of potato wild relative species, Solanum commersonii.</title>
        <authorList>
            <person name="Cho K."/>
        </authorList>
    </citation>
    <scope>NUCLEOTIDE SEQUENCE [LARGE SCALE GENOMIC DNA]</scope>
    <source>
        <strain evidence="5">LZ3.2</strain>
        <tissue evidence="5">Leaf</tissue>
    </source>
</reference>
<dbReference type="GO" id="GO:0009055">
    <property type="term" value="F:electron transfer activity"/>
    <property type="evidence" value="ECO:0007669"/>
    <property type="project" value="InterPro"/>
</dbReference>
<feature type="chain" id="PRO_5039909868" description="Phytocyanin domain-containing protein" evidence="3">
    <location>
        <begin position="22"/>
        <end position="139"/>
    </location>
</feature>
<evidence type="ECO:0000259" key="4">
    <source>
        <dbReference type="PROSITE" id="PS51485"/>
    </source>
</evidence>
<protein>
    <recommendedName>
        <fullName evidence="4">Phytocyanin domain-containing protein</fullName>
    </recommendedName>
</protein>
<dbReference type="PANTHER" id="PTHR33021">
    <property type="entry name" value="BLUE COPPER PROTEIN"/>
    <property type="match status" value="1"/>
</dbReference>
<dbReference type="PROSITE" id="PS51485">
    <property type="entry name" value="PHYTOCYANIN"/>
    <property type="match status" value="1"/>
</dbReference>
<evidence type="ECO:0000256" key="3">
    <source>
        <dbReference type="SAM" id="SignalP"/>
    </source>
</evidence>
<dbReference type="EMBL" id="JACXVP010000006">
    <property type="protein sequence ID" value="KAG5602645.1"/>
    <property type="molecule type" value="Genomic_DNA"/>
</dbReference>
<dbReference type="Gene3D" id="2.60.40.420">
    <property type="entry name" value="Cupredoxins - blue copper proteins"/>
    <property type="match status" value="1"/>
</dbReference>
<dbReference type="InterPro" id="IPR008972">
    <property type="entry name" value="Cupredoxin"/>
</dbReference>
<evidence type="ECO:0000256" key="1">
    <source>
        <dbReference type="ARBA" id="ARBA00023157"/>
    </source>
</evidence>
<dbReference type="OrthoDB" id="1916408at2759"/>
<evidence type="ECO:0000256" key="2">
    <source>
        <dbReference type="ARBA" id="ARBA00023180"/>
    </source>
</evidence>
<keyword evidence="6" id="KW-1185">Reference proteome</keyword>
<dbReference type="Pfam" id="PF02298">
    <property type="entry name" value="Cu_bind_like"/>
    <property type="match status" value="1"/>
</dbReference>
<dbReference type="GO" id="GO:0005886">
    <property type="term" value="C:plasma membrane"/>
    <property type="evidence" value="ECO:0007669"/>
    <property type="project" value="TreeGrafter"/>
</dbReference>
<dbReference type="Proteomes" id="UP000824120">
    <property type="component" value="Chromosome 6"/>
</dbReference>
<evidence type="ECO:0000313" key="5">
    <source>
        <dbReference type="EMBL" id="KAG5602645.1"/>
    </source>
</evidence>
<dbReference type="SUPFAM" id="SSF49503">
    <property type="entry name" value="Cupredoxins"/>
    <property type="match status" value="1"/>
</dbReference>
<proteinExistence type="predicted"/>
<evidence type="ECO:0000313" key="6">
    <source>
        <dbReference type="Proteomes" id="UP000824120"/>
    </source>
</evidence>
<organism evidence="5 6">
    <name type="scientific">Solanum commersonii</name>
    <name type="common">Commerson's wild potato</name>
    <name type="synonym">Commerson's nightshade</name>
    <dbReference type="NCBI Taxonomy" id="4109"/>
    <lineage>
        <taxon>Eukaryota</taxon>
        <taxon>Viridiplantae</taxon>
        <taxon>Streptophyta</taxon>
        <taxon>Embryophyta</taxon>
        <taxon>Tracheophyta</taxon>
        <taxon>Spermatophyta</taxon>
        <taxon>Magnoliopsida</taxon>
        <taxon>eudicotyledons</taxon>
        <taxon>Gunneridae</taxon>
        <taxon>Pentapetalae</taxon>
        <taxon>asterids</taxon>
        <taxon>lamiids</taxon>
        <taxon>Solanales</taxon>
        <taxon>Solanaceae</taxon>
        <taxon>Solanoideae</taxon>
        <taxon>Solaneae</taxon>
        <taxon>Solanum</taxon>
    </lineage>
</organism>
<name>A0A9J5YRZ7_SOLCO</name>
<feature type="domain" description="Phytocyanin" evidence="4">
    <location>
        <begin position="22"/>
        <end position="123"/>
    </location>
</feature>
<sequence length="139" mass="15914">MQVILILLLFVVGILVKSVNSERYIVGEGYGWRSAPYPTYYEDWGKTIKSKPGDELEFRFQKPDDLLQIAKYDYYACSSNTPSRQYKDSPATAFLLIPGDYYFKSSNNTNCINGQRLYVNVAPPNEDKDKDHQPGVLKN</sequence>
<comment type="caution">
    <text evidence="5">The sequence shown here is derived from an EMBL/GenBank/DDBJ whole genome shotgun (WGS) entry which is preliminary data.</text>
</comment>
<gene>
    <name evidence="5" type="ORF">H5410_034015</name>
</gene>
<dbReference type="FunFam" id="2.60.40.420:FF:000034">
    <property type="entry name" value="Cupredoxin superfamily protein"/>
    <property type="match status" value="1"/>
</dbReference>
<dbReference type="AlphaFoldDB" id="A0A9J5YRZ7"/>
<feature type="signal peptide" evidence="3">
    <location>
        <begin position="1"/>
        <end position="21"/>
    </location>
</feature>